<comment type="function">
    <text evidence="2 7">Catalyzes the reversible isomerization between hydroxypyruvate and 2-hydroxy-3-oxopropanoate (also termed tartronate semialdehyde).</text>
</comment>
<dbReference type="Gene3D" id="3.20.20.150">
    <property type="entry name" value="Divalent-metal-dependent TIM barrel enzymes"/>
    <property type="match status" value="1"/>
</dbReference>
<dbReference type="GO" id="GO:0046487">
    <property type="term" value="P:glyoxylate metabolic process"/>
    <property type="evidence" value="ECO:0007669"/>
    <property type="project" value="TreeGrafter"/>
</dbReference>
<evidence type="ECO:0000256" key="4">
    <source>
        <dbReference type="ARBA" id="ARBA00012570"/>
    </source>
</evidence>
<dbReference type="SUPFAM" id="SSF51658">
    <property type="entry name" value="Xylose isomerase-like"/>
    <property type="match status" value="1"/>
</dbReference>
<dbReference type="InterPro" id="IPR036237">
    <property type="entry name" value="Xyl_isomerase-like_sf"/>
</dbReference>
<evidence type="ECO:0000256" key="2">
    <source>
        <dbReference type="ARBA" id="ARBA00002968"/>
    </source>
</evidence>
<evidence type="ECO:0000256" key="7">
    <source>
        <dbReference type="PIRNR" id="PIRNR006241"/>
    </source>
</evidence>
<reference evidence="10" key="1">
    <citation type="journal article" date="2024" name="Gigascience">
        <title>Chromosome-level genome of the poultry shaft louse Menopon gallinae provides insight into the host-switching and adaptive evolution of parasitic lice.</title>
        <authorList>
            <person name="Xu Y."/>
            <person name="Ma L."/>
            <person name="Liu S."/>
            <person name="Liang Y."/>
            <person name="Liu Q."/>
            <person name="He Z."/>
            <person name="Tian L."/>
            <person name="Duan Y."/>
            <person name="Cai W."/>
            <person name="Li H."/>
            <person name="Song F."/>
        </authorList>
    </citation>
    <scope>NUCLEOTIDE SEQUENCE</scope>
    <source>
        <strain evidence="10">Cailab_2023a</strain>
    </source>
</reference>
<evidence type="ECO:0000313" key="10">
    <source>
        <dbReference type="EMBL" id="KAL0269198.1"/>
    </source>
</evidence>
<organism evidence="10">
    <name type="scientific">Menopon gallinae</name>
    <name type="common">poultry shaft louse</name>
    <dbReference type="NCBI Taxonomy" id="328185"/>
    <lineage>
        <taxon>Eukaryota</taxon>
        <taxon>Metazoa</taxon>
        <taxon>Ecdysozoa</taxon>
        <taxon>Arthropoda</taxon>
        <taxon>Hexapoda</taxon>
        <taxon>Insecta</taxon>
        <taxon>Pterygota</taxon>
        <taxon>Neoptera</taxon>
        <taxon>Paraneoptera</taxon>
        <taxon>Psocodea</taxon>
        <taxon>Troctomorpha</taxon>
        <taxon>Phthiraptera</taxon>
        <taxon>Amblycera</taxon>
        <taxon>Menoponidae</taxon>
        <taxon>Menopon</taxon>
    </lineage>
</organism>
<name>A0AAW2HH67_9NEOP</name>
<sequence length="251" mass="28420">MFQEGPSLLGRYKMAKDAGFKAVECAFPYEFPVEDVCKAKEEAGLQQVLINAYPGDWGKGDRGLAALPDRKADFEDSIKKSVEYAKKLDCKRIHVMSGTVDKEVEENLSTYINNLKIASQLFEENDIVGVIEPINSYSMPNYYLNSYCKAKSVLEIINSPNLKLQLDLFHMQQICGNLSRNIQSLFPYIGHIQIAQVPARNEPNTPGEIDYKYIFNYFERLGYDGWIGLEYTPKAGTVEGLSWISQLGYLL</sequence>
<feature type="domain" description="Xylose isomerase-like TIM barrel" evidence="9">
    <location>
        <begin position="14"/>
        <end position="246"/>
    </location>
</feature>
<dbReference type="Pfam" id="PF01261">
    <property type="entry name" value="AP_endonuc_2"/>
    <property type="match status" value="1"/>
</dbReference>
<comment type="similarity">
    <text evidence="3 7">Belongs to the hyi family.</text>
</comment>
<dbReference type="PANTHER" id="PTHR43489">
    <property type="entry name" value="ISOMERASE"/>
    <property type="match status" value="1"/>
</dbReference>
<dbReference type="InterPro" id="IPR050417">
    <property type="entry name" value="Sugar_Epim/Isomerase"/>
</dbReference>
<evidence type="ECO:0000256" key="1">
    <source>
        <dbReference type="ARBA" id="ARBA00000476"/>
    </source>
</evidence>
<keyword evidence="6 7" id="KW-0413">Isomerase</keyword>
<evidence type="ECO:0000259" key="9">
    <source>
        <dbReference type="Pfam" id="PF01261"/>
    </source>
</evidence>
<evidence type="ECO:0000256" key="5">
    <source>
        <dbReference type="ARBA" id="ARBA00017985"/>
    </source>
</evidence>
<gene>
    <name evidence="10" type="ORF">PYX00_007010</name>
</gene>
<dbReference type="FunFam" id="3.20.20.150:FF:000007">
    <property type="entry name" value="Hydroxypyruvate isomerase"/>
    <property type="match status" value="1"/>
</dbReference>
<proteinExistence type="inferred from homology"/>
<dbReference type="PIRSF" id="PIRSF006241">
    <property type="entry name" value="HyI"/>
    <property type="match status" value="1"/>
</dbReference>
<evidence type="ECO:0000256" key="3">
    <source>
        <dbReference type="ARBA" id="ARBA00005962"/>
    </source>
</evidence>
<comment type="caution">
    <text evidence="10">The sequence shown here is derived from an EMBL/GenBank/DDBJ whole genome shotgun (WGS) entry which is preliminary data.</text>
</comment>
<dbReference type="InterPro" id="IPR013022">
    <property type="entry name" value="Xyl_isomerase-like_TIM-brl"/>
</dbReference>
<dbReference type="InterPro" id="IPR026040">
    <property type="entry name" value="HyI-like"/>
</dbReference>
<accession>A0AAW2HH67</accession>
<dbReference type="PANTHER" id="PTHR43489:SF6">
    <property type="entry name" value="HYDROXYPYRUVATE ISOMERASE-RELATED"/>
    <property type="match status" value="1"/>
</dbReference>
<feature type="active site" description="Proton donor/acceptor" evidence="8">
    <location>
        <position position="230"/>
    </location>
</feature>
<evidence type="ECO:0000256" key="6">
    <source>
        <dbReference type="ARBA" id="ARBA00023235"/>
    </source>
</evidence>
<feature type="active site" description="Proton donor/acceptor" evidence="8">
    <location>
        <position position="132"/>
    </location>
</feature>
<dbReference type="GO" id="GO:0008903">
    <property type="term" value="F:hydroxypyruvate isomerase activity"/>
    <property type="evidence" value="ECO:0007669"/>
    <property type="project" value="UniProtKB-EC"/>
</dbReference>
<dbReference type="AlphaFoldDB" id="A0AAW2HH67"/>
<dbReference type="EMBL" id="JARGDH010000004">
    <property type="protein sequence ID" value="KAL0269198.1"/>
    <property type="molecule type" value="Genomic_DNA"/>
</dbReference>
<evidence type="ECO:0000256" key="8">
    <source>
        <dbReference type="PIRSR" id="PIRSR006241-50"/>
    </source>
</evidence>
<comment type="catalytic activity">
    <reaction evidence="1 7">
        <text>3-hydroxypyruvate = 2-hydroxy-3-oxopropanoate</text>
        <dbReference type="Rhea" id="RHEA:11952"/>
        <dbReference type="ChEBI" id="CHEBI:17180"/>
        <dbReference type="ChEBI" id="CHEBI:57978"/>
        <dbReference type="EC" id="5.3.1.22"/>
    </reaction>
</comment>
<protein>
    <recommendedName>
        <fullName evidence="5 7">Putative hydroxypyruvate isomerase</fullName>
        <ecNumber evidence="4 7">5.3.1.22</ecNumber>
    </recommendedName>
</protein>
<dbReference type="EC" id="5.3.1.22" evidence="4 7"/>